<protein>
    <submittedName>
        <fullName evidence="2">Uncharacterized protein</fullName>
    </submittedName>
</protein>
<organism evidence="2 3">
    <name type="scientific">Halorarum salinum</name>
    <dbReference type="NCBI Taxonomy" id="2743089"/>
    <lineage>
        <taxon>Archaea</taxon>
        <taxon>Methanobacteriati</taxon>
        <taxon>Methanobacteriota</taxon>
        <taxon>Stenosarchaea group</taxon>
        <taxon>Halobacteria</taxon>
        <taxon>Halobacteriales</taxon>
        <taxon>Haloferacaceae</taxon>
        <taxon>Halorarum</taxon>
    </lineage>
</organism>
<name>A0A7D5L8W7_9EURY</name>
<dbReference type="EMBL" id="CP058579">
    <property type="protein sequence ID" value="QLG60710.1"/>
    <property type="molecule type" value="Genomic_DNA"/>
</dbReference>
<gene>
    <name evidence="2" type="ORF">HUG12_02700</name>
</gene>
<proteinExistence type="predicted"/>
<evidence type="ECO:0000313" key="3">
    <source>
        <dbReference type="Proteomes" id="UP000509626"/>
    </source>
</evidence>
<evidence type="ECO:0000313" key="2">
    <source>
        <dbReference type="EMBL" id="QLG60710.1"/>
    </source>
</evidence>
<dbReference type="AlphaFoldDB" id="A0A7D5L8W7"/>
<dbReference type="KEGG" id="halu:HUG12_02700"/>
<evidence type="ECO:0000256" key="1">
    <source>
        <dbReference type="SAM" id="MobiDB-lite"/>
    </source>
</evidence>
<dbReference type="Proteomes" id="UP000509626">
    <property type="component" value="Chromosome"/>
</dbReference>
<accession>A0A7D5L8W7</accession>
<reference evidence="2 3" key="1">
    <citation type="submission" date="2020-06" db="EMBL/GenBank/DDBJ databases">
        <title>NJ-3-1, isolated from saline soil.</title>
        <authorList>
            <person name="Cui H.L."/>
            <person name="Shi X."/>
        </authorList>
    </citation>
    <scope>NUCLEOTIDE SEQUENCE [LARGE SCALE GENOMIC DNA]</scope>
    <source>
        <strain evidence="2 3">NJ-3-1</strain>
    </source>
</reference>
<dbReference type="GeneID" id="56036333"/>
<feature type="region of interest" description="Disordered" evidence="1">
    <location>
        <begin position="1"/>
        <end position="37"/>
    </location>
</feature>
<sequence length="92" mass="9688">MTTAVGASRDGSGRARVFYGNRASTDPTKPSEREATTERIRDVHRAVNGTWLTLLGLGVFLATPFTPIDVLGGSLVLAGGYLVVDSVLENPA</sequence>
<keyword evidence="3" id="KW-1185">Reference proteome</keyword>
<dbReference type="RefSeq" id="WP_179267296.1">
    <property type="nucleotide sequence ID" value="NZ_CP058579.1"/>
</dbReference>